<dbReference type="Pfam" id="PF03956">
    <property type="entry name" value="Lys_export"/>
    <property type="match status" value="1"/>
</dbReference>
<dbReference type="EMBL" id="FUZF01000014">
    <property type="protein sequence ID" value="SKB90852.1"/>
    <property type="molecule type" value="Genomic_DNA"/>
</dbReference>
<dbReference type="STRING" id="1513896.SAMN05660841_02999"/>
<keyword evidence="1" id="KW-1133">Transmembrane helix</keyword>
<keyword evidence="1" id="KW-0472">Membrane</keyword>
<sequence length="91" mass="10203">MLIVFCIMLVGVGIGIGVRSVPYFKSTGKWISVVIYFLLFLLGREVGTNKQLLMSLNTLGLQAFLITSGALIGSIFCAWITYKFFFQKNER</sequence>
<evidence type="ECO:0000313" key="2">
    <source>
        <dbReference type="EMBL" id="SKB90852.1"/>
    </source>
</evidence>
<dbReference type="InterPro" id="IPR005642">
    <property type="entry name" value="LysO"/>
</dbReference>
<protein>
    <recommendedName>
        <fullName evidence="4">Lysine exporter LysO</fullName>
    </recommendedName>
</protein>
<organism evidence="2 3">
    <name type="scientific">Sphingobacterium nematocida</name>
    <dbReference type="NCBI Taxonomy" id="1513896"/>
    <lineage>
        <taxon>Bacteria</taxon>
        <taxon>Pseudomonadati</taxon>
        <taxon>Bacteroidota</taxon>
        <taxon>Sphingobacteriia</taxon>
        <taxon>Sphingobacteriales</taxon>
        <taxon>Sphingobacteriaceae</taxon>
        <taxon>Sphingobacterium</taxon>
    </lineage>
</organism>
<dbReference type="RefSeq" id="WP_079644180.1">
    <property type="nucleotide sequence ID" value="NZ_FUZF01000014.1"/>
</dbReference>
<feature type="transmembrane region" description="Helical" evidence="1">
    <location>
        <begin position="59"/>
        <end position="82"/>
    </location>
</feature>
<dbReference type="GO" id="GO:0015661">
    <property type="term" value="F:L-lysine efflux transmembrane transporter activity"/>
    <property type="evidence" value="ECO:0007669"/>
    <property type="project" value="InterPro"/>
</dbReference>
<evidence type="ECO:0000313" key="3">
    <source>
        <dbReference type="Proteomes" id="UP000190150"/>
    </source>
</evidence>
<dbReference type="AlphaFoldDB" id="A0A1T5F3S9"/>
<keyword evidence="1" id="KW-0812">Transmembrane</keyword>
<evidence type="ECO:0008006" key="4">
    <source>
        <dbReference type="Google" id="ProtNLM"/>
    </source>
</evidence>
<accession>A0A1T5F3S9</accession>
<dbReference type="Proteomes" id="UP000190150">
    <property type="component" value="Unassembled WGS sequence"/>
</dbReference>
<reference evidence="3" key="1">
    <citation type="submission" date="2017-02" db="EMBL/GenBank/DDBJ databases">
        <authorList>
            <person name="Varghese N."/>
            <person name="Submissions S."/>
        </authorList>
    </citation>
    <scope>NUCLEOTIDE SEQUENCE [LARGE SCALE GENOMIC DNA]</scope>
    <source>
        <strain evidence="3">DSM 24091</strain>
    </source>
</reference>
<name>A0A1T5F3S9_9SPHI</name>
<keyword evidence="3" id="KW-1185">Reference proteome</keyword>
<evidence type="ECO:0000256" key="1">
    <source>
        <dbReference type="SAM" id="Phobius"/>
    </source>
</evidence>
<dbReference type="OrthoDB" id="711065at2"/>
<proteinExistence type="predicted"/>
<gene>
    <name evidence="2" type="ORF">SAMN05660841_02999</name>
</gene>
<feature type="transmembrane region" description="Helical" evidence="1">
    <location>
        <begin position="30"/>
        <end position="47"/>
    </location>
</feature>